<dbReference type="EMBL" id="UOET01000285">
    <property type="protein sequence ID" value="VAW28766.1"/>
    <property type="molecule type" value="Genomic_DNA"/>
</dbReference>
<evidence type="ECO:0000313" key="1">
    <source>
        <dbReference type="EMBL" id="VAW28766.1"/>
    </source>
</evidence>
<protein>
    <submittedName>
        <fullName evidence="1">Uncharacterized protein</fullName>
    </submittedName>
</protein>
<feature type="non-terminal residue" evidence="1">
    <location>
        <position position="1"/>
    </location>
</feature>
<proteinExistence type="predicted"/>
<reference evidence="1" key="1">
    <citation type="submission" date="2018-06" db="EMBL/GenBank/DDBJ databases">
        <authorList>
            <person name="Zhirakovskaya E."/>
        </authorList>
    </citation>
    <scope>NUCLEOTIDE SEQUENCE</scope>
</reference>
<accession>A0A3B0V9W4</accession>
<organism evidence="1">
    <name type="scientific">hydrothermal vent metagenome</name>
    <dbReference type="NCBI Taxonomy" id="652676"/>
    <lineage>
        <taxon>unclassified sequences</taxon>
        <taxon>metagenomes</taxon>
        <taxon>ecological metagenomes</taxon>
    </lineage>
</organism>
<gene>
    <name evidence="1" type="ORF">MNBD_BACTEROID07-891</name>
</gene>
<sequence length="85" mass="9250">TTNNPAMAYVQVRTALQMISGTLNEGIRPAVKATAEITGAMKKVSEIGTMGIAVKPMRKLSEMERAQRLMESLNSVYINLGPIKK</sequence>
<name>A0A3B0V9W4_9ZZZZ</name>
<dbReference type="AlphaFoldDB" id="A0A3B0V9W4"/>